<comment type="similarity">
    <text evidence="1">Belongs to the UPF0213 family.</text>
</comment>
<dbReference type="PANTHER" id="PTHR34477">
    <property type="entry name" value="UPF0213 PROTEIN YHBQ"/>
    <property type="match status" value="1"/>
</dbReference>
<dbReference type="InterPro" id="IPR000305">
    <property type="entry name" value="GIY-YIG_endonuc"/>
</dbReference>
<evidence type="ECO:0000313" key="3">
    <source>
        <dbReference type="EMBL" id="RPD83776.1"/>
    </source>
</evidence>
<evidence type="ECO:0000256" key="1">
    <source>
        <dbReference type="ARBA" id="ARBA00007435"/>
    </source>
</evidence>
<dbReference type="EMBL" id="RPFL01000045">
    <property type="protein sequence ID" value="RPD83776.1"/>
    <property type="molecule type" value="Genomic_DNA"/>
</dbReference>
<dbReference type="KEGG" id="nwx:CGZ65_00245"/>
<keyword evidence="4" id="KW-1185">Reference proteome</keyword>
<dbReference type="PANTHER" id="PTHR34477:SF1">
    <property type="entry name" value="UPF0213 PROTEIN YHBQ"/>
    <property type="match status" value="1"/>
</dbReference>
<organism evidence="3 4">
    <name type="scientific">Neisseria weixii</name>
    <dbReference type="NCBI Taxonomy" id="1853276"/>
    <lineage>
        <taxon>Bacteria</taxon>
        <taxon>Pseudomonadati</taxon>
        <taxon>Pseudomonadota</taxon>
        <taxon>Betaproteobacteria</taxon>
        <taxon>Neisseriales</taxon>
        <taxon>Neisseriaceae</taxon>
        <taxon>Neisseria</taxon>
    </lineage>
</organism>
<dbReference type="RefSeq" id="WP_096294396.1">
    <property type="nucleotide sequence ID" value="NZ_CP023429.1"/>
</dbReference>
<name>A0A3N4MQ86_9NEIS</name>
<dbReference type="Proteomes" id="UP000272412">
    <property type="component" value="Unassembled WGS sequence"/>
</dbReference>
<dbReference type="OrthoDB" id="9797095at2"/>
<sequence>MTAQTWCVYLILCENASLYCGISLRPYERLLAHKAGKGAKYTRIHKPEAMRVVADGLSKSEALKQEIALKKMPAAKKRALWMACAAHEI</sequence>
<accession>A0A3N4MQ86</accession>
<gene>
    <name evidence="3" type="ORF">EGK74_11760</name>
</gene>
<proteinExistence type="inferred from homology"/>
<evidence type="ECO:0000313" key="4">
    <source>
        <dbReference type="Proteomes" id="UP000272412"/>
    </source>
</evidence>
<dbReference type="InterPro" id="IPR035901">
    <property type="entry name" value="GIY-YIG_endonuc_sf"/>
</dbReference>
<dbReference type="SUPFAM" id="SSF82771">
    <property type="entry name" value="GIY-YIG endonuclease"/>
    <property type="match status" value="1"/>
</dbReference>
<protein>
    <submittedName>
        <fullName evidence="3">GIY-YIG nuclease family protein</fullName>
    </submittedName>
</protein>
<feature type="domain" description="GIY-YIG" evidence="2">
    <location>
        <begin position="4"/>
        <end position="79"/>
    </location>
</feature>
<dbReference type="PROSITE" id="PS50164">
    <property type="entry name" value="GIY_YIG"/>
    <property type="match status" value="1"/>
</dbReference>
<evidence type="ECO:0000259" key="2">
    <source>
        <dbReference type="PROSITE" id="PS50164"/>
    </source>
</evidence>
<dbReference type="AlphaFoldDB" id="A0A3N4MQ86"/>
<dbReference type="Gene3D" id="3.40.1440.10">
    <property type="entry name" value="GIY-YIG endonuclease"/>
    <property type="match status" value="1"/>
</dbReference>
<dbReference type="InterPro" id="IPR050190">
    <property type="entry name" value="UPF0213_domain"/>
</dbReference>
<comment type="caution">
    <text evidence="3">The sequence shown here is derived from an EMBL/GenBank/DDBJ whole genome shotgun (WGS) entry which is preliminary data.</text>
</comment>
<reference evidence="3 4" key="1">
    <citation type="submission" date="2018-11" db="EMBL/GenBank/DDBJ databases">
        <title>Neisseria weixii sp. nov. isolated from the rectal contents of plateau pika (Ochotona cruzoniae).</title>
        <authorList>
            <person name="Zhang G."/>
        </authorList>
    </citation>
    <scope>NUCLEOTIDE SEQUENCE [LARGE SCALE GENOMIC DNA]</scope>
    <source>
        <strain evidence="3 4">10009</strain>
    </source>
</reference>
<dbReference type="Pfam" id="PF01541">
    <property type="entry name" value="GIY-YIG"/>
    <property type="match status" value="1"/>
</dbReference>
<dbReference type="CDD" id="cd10456">
    <property type="entry name" value="GIY-YIG_UPF0213"/>
    <property type="match status" value="1"/>
</dbReference>